<reference evidence="2" key="1">
    <citation type="submission" date="2018-05" db="EMBL/GenBank/DDBJ databases">
        <authorList>
            <person name="Lanie J.A."/>
            <person name="Ng W.-L."/>
            <person name="Kazmierczak K.M."/>
            <person name="Andrzejewski T.M."/>
            <person name="Davidsen T.M."/>
            <person name="Wayne K.J."/>
            <person name="Tettelin H."/>
            <person name="Glass J.I."/>
            <person name="Rusch D."/>
            <person name="Podicherti R."/>
            <person name="Tsui H.-C.T."/>
            <person name="Winkler M.E."/>
        </authorList>
    </citation>
    <scope>NUCLEOTIDE SEQUENCE</scope>
</reference>
<name>A0A383EPH4_9ZZZZ</name>
<dbReference type="PANTHER" id="PTHR22642:SF2">
    <property type="entry name" value="PROTEIN LONG AFTER FAR-RED 3"/>
    <property type="match status" value="1"/>
</dbReference>
<dbReference type="Gene3D" id="2.30.40.10">
    <property type="entry name" value="Urease, subunit C, domain 1"/>
    <property type="match status" value="1"/>
</dbReference>
<dbReference type="SUPFAM" id="SSF51338">
    <property type="entry name" value="Composite domain of metallo-dependent hydrolases"/>
    <property type="match status" value="1"/>
</dbReference>
<feature type="domain" description="Amidohydrolase 3" evidence="1">
    <location>
        <begin position="54"/>
        <end position="171"/>
    </location>
</feature>
<sequence>VTTEIDLALVNARMITMDGPLSGLAWITINEDRITGIGSGKLPVEIAQSVKNYINCEGNTLIPGFHDAHCHVLSSSTSLLAVDCSPSNVSSISGIKDLLIERRSKSGSNNWIRGFGYNEFYLDEKRHPTRWDLDEAVPDRPVKLLHRSGHATVLNSTALDLVNIDRNTPDPVYGV</sequence>
<evidence type="ECO:0000259" key="1">
    <source>
        <dbReference type="Pfam" id="PF07969"/>
    </source>
</evidence>
<dbReference type="PANTHER" id="PTHR22642">
    <property type="entry name" value="IMIDAZOLONEPROPIONASE"/>
    <property type="match status" value="1"/>
</dbReference>
<proteinExistence type="predicted"/>
<dbReference type="EMBL" id="UINC01227743">
    <property type="protein sequence ID" value="SVE58757.1"/>
    <property type="molecule type" value="Genomic_DNA"/>
</dbReference>
<dbReference type="GO" id="GO:0016810">
    <property type="term" value="F:hydrolase activity, acting on carbon-nitrogen (but not peptide) bonds"/>
    <property type="evidence" value="ECO:0007669"/>
    <property type="project" value="InterPro"/>
</dbReference>
<gene>
    <name evidence="2" type="ORF">METZ01_LOCUS511611</name>
</gene>
<dbReference type="Gene3D" id="3.10.310.70">
    <property type="match status" value="1"/>
</dbReference>
<feature type="non-terminal residue" evidence="2">
    <location>
        <position position="175"/>
    </location>
</feature>
<organism evidence="2">
    <name type="scientific">marine metagenome</name>
    <dbReference type="NCBI Taxonomy" id="408172"/>
    <lineage>
        <taxon>unclassified sequences</taxon>
        <taxon>metagenomes</taxon>
        <taxon>ecological metagenomes</taxon>
    </lineage>
</organism>
<feature type="non-terminal residue" evidence="2">
    <location>
        <position position="1"/>
    </location>
</feature>
<dbReference type="InterPro" id="IPR013108">
    <property type="entry name" value="Amidohydro_3"/>
</dbReference>
<dbReference type="InterPro" id="IPR011059">
    <property type="entry name" value="Metal-dep_hydrolase_composite"/>
</dbReference>
<protein>
    <recommendedName>
        <fullName evidence="1">Amidohydrolase 3 domain-containing protein</fullName>
    </recommendedName>
</protein>
<evidence type="ECO:0000313" key="2">
    <source>
        <dbReference type="EMBL" id="SVE58757.1"/>
    </source>
</evidence>
<dbReference type="Gene3D" id="3.20.20.140">
    <property type="entry name" value="Metal-dependent hydrolases"/>
    <property type="match status" value="1"/>
</dbReference>
<dbReference type="AlphaFoldDB" id="A0A383EPH4"/>
<accession>A0A383EPH4</accession>
<dbReference type="Pfam" id="PF07969">
    <property type="entry name" value="Amidohydro_3"/>
    <property type="match status" value="1"/>
</dbReference>